<evidence type="ECO:0000256" key="5">
    <source>
        <dbReference type="ARBA" id="ARBA00022723"/>
    </source>
</evidence>
<evidence type="ECO:0000256" key="8">
    <source>
        <dbReference type="ARBA" id="ARBA00023004"/>
    </source>
</evidence>
<evidence type="ECO:0000313" key="13">
    <source>
        <dbReference type="Proteomes" id="UP001159075"/>
    </source>
</evidence>
<feature type="domain" description="4Fe-4S ferredoxin-type" evidence="11">
    <location>
        <begin position="94"/>
        <end position="123"/>
    </location>
</feature>
<keyword evidence="3" id="KW-0813">Transport</keyword>
<evidence type="ECO:0000256" key="10">
    <source>
        <dbReference type="SAM" id="MobiDB-lite"/>
    </source>
</evidence>
<dbReference type="PANTHER" id="PTHR43177:SF5">
    <property type="entry name" value="ANAEROBIC DIMETHYL SULFOXIDE REDUCTASE CHAIN B-RELATED"/>
    <property type="match status" value="1"/>
</dbReference>
<dbReference type="CDD" id="cd16371">
    <property type="entry name" value="DMSOR_beta_like"/>
    <property type="match status" value="1"/>
</dbReference>
<evidence type="ECO:0000259" key="11">
    <source>
        <dbReference type="PROSITE" id="PS51379"/>
    </source>
</evidence>
<evidence type="ECO:0000256" key="9">
    <source>
        <dbReference type="ARBA" id="ARBA00023014"/>
    </source>
</evidence>
<protein>
    <submittedName>
        <fullName evidence="12">Dimethylsulfoxide reductase subunit B</fullName>
        <ecNumber evidence="12">1.8.5.3</ecNumber>
    </submittedName>
</protein>
<sequence>MADITQLGFHFDSGKCSGCKACQIICKSKFDAEITQNNRRVYEYVGGTTIQNNDKTIKSNVFAYYVSIGCNHCSEPVCVKACPTGACNKQKGNGLVKIDPNICIGCGSCSRACPYDAPQLDPVRRIMTKCDGCEDEVRKGELPRCVAGCPQRALDFGTMNELKDKYPNATRGDIAPLPNPSITNPSLLVTQNKHARSSGSYDGKIENKSEV</sequence>
<evidence type="ECO:0000256" key="6">
    <source>
        <dbReference type="ARBA" id="ARBA00022737"/>
    </source>
</evidence>
<comment type="caution">
    <text evidence="12">The sequence shown here is derived from an EMBL/GenBank/DDBJ whole genome shotgun (WGS) entry which is preliminary data.</text>
</comment>
<evidence type="ECO:0000313" key="12">
    <source>
        <dbReference type="EMBL" id="MDI5833454.1"/>
    </source>
</evidence>
<feature type="domain" description="4Fe-4S ferredoxin-type" evidence="11">
    <location>
        <begin position="7"/>
        <end position="37"/>
    </location>
</feature>
<evidence type="ECO:0000256" key="2">
    <source>
        <dbReference type="ARBA" id="ARBA00003584"/>
    </source>
</evidence>
<dbReference type="NCBIfam" id="TIGR02951">
    <property type="entry name" value="DMSO_dmsB"/>
    <property type="match status" value="1"/>
</dbReference>
<feature type="region of interest" description="Disordered" evidence="10">
    <location>
        <begin position="192"/>
        <end position="211"/>
    </location>
</feature>
<dbReference type="PROSITE" id="PS00198">
    <property type="entry name" value="4FE4S_FER_1"/>
    <property type="match status" value="1"/>
</dbReference>
<evidence type="ECO:0000256" key="4">
    <source>
        <dbReference type="ARBA" id="ARBA00022485"/>
    </source>
</evidence>
<evidence type="ECO:0000256" key="3">
    <source>
        <dbReference type="ARBA" id="ARBA00022448"/>
    </source>
</evidence>
<keyword evidence="13" id="KW-1185">Reference proteome</keyword>
<dbReference type="InterPro" id="IPR017896">
    <property type="entry name" value="4Fe4S_Fe-S-bd"/>
</dbReference>
<dbReference type="InterPro" id="IPR050954">
    <property type="entry name" value="ET_IronSulfur_Cluster-Binding"/>
</dbReference>
<dbReference type="Pfam" id="PF12800">
    <property type="entry name" value="Fer4_4"/>
    <property type="match status" value="1"/>
</dbReference>
<dbReference type="InterPro" id="IPR014297">
    <property type="entry name" value="DMSO_DmsB"/>
</dbReference>
<keyword evidence="7" id="KW-0249">Electron transport</keyword>
<dbReference type="GO" id="GO:0016491">
    <property type="term" value="F:oxidoreductase activity"/>
    <property type="evidence" value="ECO:0007669"/>
    <property type="project" value="UniProtKB-KW"/>
</dbReference>
<comment type="function">
    <text evidence="2">Electron transfer subunit of the terminal reductase during anaerobic growth on various sulfoxide and N-oxide compounds.</text>
</comment>
<keyword evidence="12" id="KW-0560">Oxidoreductase</keyword>
<organism evidence="12 13">
    <name type="scientific">Shewanella xiamenensis</name>
    <dbReference type="NCBI Taxonomy" id="332186"/>
    <lineage>
        <taxon>Bacteria</taxon>
        <taxon>Pseudomonadati</taxon>
        <taxon>Pseudomonadota</taxon>
        <taxon>Gammaproteobacteria</taxon>
        <taxon>Alteromonadales</taxon>
        <taxon>Shewanellaceae</taxon>
        <taxon>Shewanella</taxon>
    </lineage>
</organism>
<dbReference type="Proteomes" id="UP001159075">
    <property type="component" value="Unassembled WGS sequence"/>
</dbReference>
<dbReference type="Gene3D" id="3.30.70.20">
    <property type="match status" value="2"/>
</dbReference>
<keyword evidence="4" id="KW-0004">4Fe-4S</keyword>
<keyword evidence="8" id="KW-0408">Iron</keyword>
<comment type="cofactor">
    <cofactor evidence="1">
        <name>[4Fe-4S] cluster</name>
        <dbReference type="ChEBI" id="CHEBI:49883"/>
    </cofactor>
</comment>
<evidence type="ECO:0000256" key="1">
    <source>
        <dbReference type="ARBA" id="ARBA00001966"/>
    </source>
</evidence>
<dbReference type="EC" id="1.8.5.3" evidence="12"/>
<accession>A0ABT6UG57</accession>
<reference evidence="12 13" key="1">
    <citation type="submission" date="2022-09" db="EMBL/GenBank/DDBJ databases">
        <title>The outer-membrane cytochrome OmcA is essential for infection of Shewanella oneidensis by a zebrafish-associated bacteriophage.</title>
        <authorList>
            <person name="Grenfell A.W."/>
            <person name="Intile P."/>
            <person name="Mcfarlane J."/>
            <person name="Leung D."/>
            <person name="Abdalla K."/>
            <person name="Wold M."/>
            <person name="Kees E."/>
            <person name="Gralnick J."/>
        </authorList>
    </citation>
    <scope>NUCLEOTIDE SEQUENCE [LARGE SCALE GENOMIC DNA]</scope>
    <source>
        <strain evidence="12 13">NF-5</strain>
    </source>
</reference>
<evidence type="ECO:0000256" key="7">
    <source>
        <dbReference type="ARBA" id="ARBA00022982"/>
    </source>
</evidence>
<proteinExistence type="predicted"/>
<name>A0ABT6UG57_9GAMM</name>
<dbReference type="PROSITE" id="PS51379">
    <property type="entry name" value="4FE4S_FER_2"/>
    <property type="match status" value="2"/>
</dbReference>
<gene>
    <name evidence="12" type="primary">dmsB</name>
    <name evidence="12" type="ORF">ODY93_17865</name>
</gene>
<keyword evidence="5" id="KW-0479">Metal-binding</keyword>
<dbReference type="Pfam" id="PF13247">
    <property type="entry name" value="Fer4_11"/>
    <property type="match status" value="1"/>
</dbReference>
<dbReference type="RefSeq" id="WP_241407384.1">
    <property type="nucleotide sequence ID" value="NZ_JAOTLW010000022.1"/>
</dbReference>
<dbReference type="PANTHER" id="PTHR43177">
    <property type="entry name" value="PROTEIN NRFC"/>
    <property type="match status" value="1"/>
</dbReference>
<dbReference type="SUPFAM" id="SSF54862">
    <property type="entry name" value="4Fe-4S ferredoxins"/>
    <property type="match status" value="1"/>
</dbReference>
<keyword evidence="9" id="KW-0411">Iron-sulfur</keyword>
<keyword evidence="6" id="KW-0677">Repeat</keyword>
<dbReference type="EMBL" id="JAOTLW010000022">
    <property type="protein sequence ID" value="MDI5833454.1"/>
    <property type="molecule type" value="Genomic_DNA"/>
</dbReference>
<dbReference type="InterPro" id="IPR017900">
    <property type="entry name" value="4Fe4S_Fe_S_CS"/>
</dbReference>